<dbReference type="CDD" id="cd00118">
    <property type="entry name" value="LysM"/>
    <property type="match status" value="1"/>
</dbReference>
<feature type="compositionally biased region" description="Polar residues" evidence="1">
    <location>
        <begin position="70"/>
        <end position="93"/>
    </location>
</feature>
<keyword evidence="4" id="KW-1185">Reference proteome</keyword>
<dbReference type="PROSITE" id="PS51782">
    <property type="entry name" value="LYSM"/>
    <property type="match status" value="1"/>
</dbReference>
<sequence>MEEPYYSDYAQSVQGTTERPPYEPAPAQQDNVWGTGGQQAFTPAWPGYELEEQGAPVGRDDGGGGGEAYSSATLSSAEQQTQPDNGWLSFFQNGNPSFGHKAVQYEEEVGREPEQEAAVQASDGFLGQDELSRIVYSDGSSSANLWGDVSDRRDELDAAEESSKFPSESPSEAPKDDKADLKVAVGGRPLDAPVKPTASVTVLSLLGEKGAIREAEQKLLAAKLAEEEAALLKEAKESTGDEVEWTQLFLAKDSEHQSFRKVKLCIVQRQDTLEAIATRYNVQTRELQLHNRLTDPYISEGQVLYIP</sequence>
<organism evidence="3 4">
    <name type="scientific">Cohnella faecalis</name>
    <dbReference type="NCBI Taxonomy" id="2315694"/>
    <lineage>
        <taxon>Bacteria</taxon>
        <taxon>Bacillati</taxon>
        <taxon>Bacillota</taxon>
        <taxon>Bacilli</taxon>
        <taxon>Bacillales</taxon>
        <taxon>Paenibacillaceae</taxon>
        <taxon>Cohnella</taxon>
    </lineage>
</organism>
<dbReference type="SMART" id="SM00257">
    <property type="entry name" value="LysM"/>
    <property type="match status" value="1"/>
</dbReference>
<name>A0A398CMQ2_9BACL</name>
<feature type="region of interest" description="Disordered" evidence="1">
    <location>
        <begin position="1"/>
        <end position="93"/>
    </location>
</feature>
<evidence type="ECO:0000256" key="1">
    <source>
        <dbReference type="SAM" id="MobiDB-lite"/>
    </source>
</evidence>
<evidence type="ECO:0000313" key="3">
    <source>
        <dbReference type="EMBL" id="RIE03883.1"/>
    </source>
</evidence>
<dbReference type="InterPro" id="IPR036779">
    <property type="entry name" value="LysM_dom_sf"/>
</dbReference>
<dbReference type="EMBL" id="QXJM01000029">
    <property type="protein sequence ID" value="RIE03883.1"/>
    <property type="molecule type" value="Genomic_DNA"/>
</dbReference>
<dbReference type="InterPro" id="IPR018392">
    <property type="entry name" value="LysM"/>
</dbReference>
<dbReference type="OrthoDB" id="2966368at2"/>
<evidence type="ECO:0000259" key="2">
    <source>
        <dbReference type="PROSITE" id="PS51782"/>
    </source>
</evidence>
<gene>
    <name evidence="3" type="ORF">D3H35_07900</name>
</gene>
<comment type="caution">
    <text evidence="3">The sequence shown here is derived from an EMBL/GenBank/DDBJ whole genome shotgun (WGS) entry which is preliminary data.</text>
</comment>
<reference evidence="3 4" key="1">
    <citation type="submission" date="2018-09" db="EMBL/GenBank/DDBJ databases">
        <title>Cohnella cavernae sp. nov., isolated from a karst cave.</title>
        <authorList>
            <person name="Zhu H."/>
        </authorList>
    </citation>
    <scope>NUCLEOTIDE SEQUENCE [LARGE SCALE GENOMIC DNA]</scope>
    <source>
        <strain evidence="3 4">K2E09-144</strain>
    </source>
</reference>
<proteinExistence type="predicted"/>
<protein>
    <submittedName>
        <fullName evidence="3">LysM peptidoglycan-binding domain-containing protein</fullName>
    </submittedName>
</protein>
<dbReference type="Proteomes" id="UP000266340">
    <property type="component" value="Unassembled WGS sequence"/>
</dbReference>
<feature type="domain" description="LysM" evidence="2">
    <location>
        <begin position="263"/>
        <end position="306"/>
    </location>
</feature>
<dbReference type="Pfam" id="PF01476">
    <property type="entry name" value="LysM"/>
    <property type="match status" value="1"/>
</dbReference>
<dbReference type="AlphaFoldDB" id="A0A398CMQ2"/>
<accession>A0A398CMQ2</accession>
<dbReference type="SUPFAM" id="SSF54106">
    <property type="entry name" value="LysM domain"/>
    <property type="match status" value="1"/>
</dbReference>
<dbReference type="Gene3D" id="3.10.350.10">
    <property type="entry name" value="LysM domain"/>
    <property type="match status" value="1"/>
</dbReference>
<evidence type="ECO:0000313" key="4">
    <source>
        <dbReference type="Proteomes" id="UP000266340"/>
    </source>
</evidence>
<feature type="region of interest" description="Disordered" evidence="1">
    <location>
        <begin position="137"/>
        <end position="178"/>
    </location>
</feature>
<dbReference type="RefSeq" id="WP_119148559.1">
    <property type="nucleotide sequence ID" value="NZ_QXJM01000029.1"/>
</dbReference>